<keyword evidence="1" id="KW-0472">Membrane</keyword>
<comment type="caution">
    <text evidence="2">The sequence shown here is derived from an EMBL/GenBank/DDBJ whole genome shotgun (WGS) entry which is preliminary data.</text>
</comment>
<evidence type="ECO:0000256" key="1">
    <source>
        <dbReference type="SAM" id="Phobius"/>
    </source>
</evidence>
<gene>
    <name evidence="2" type="ORF">GCM10022207_24620</name>
</gene>
<organism evidence="2 3">
    <name type="scientific">Streptomyces lannensis</name>
    <dbReference type="NCBI Taxonomy" id="766498"/>
    <lineage>
        <taxon>Bacteria</taxon>
        <taxon>Bacillati</taxon>
        <taxon>Actinomycetota</taxon>
        <taxon>Actinomycetes</taxon>
        <taxon>Kitasatosporales</taxon>
        <taxon>Streptomycetaceae</taxon>
        <taxon>Streptomyces</taxon>
    </lineage>
</organism>
<keyword evidence="3" id="KW-1185">Reference proteome</keyword>
<accession>A0ABP7JZC7</accession>
<evidence type="ECO:0008006" key="4">
    <source>
        <dbReference type="Google" id="ProtNLM"/>
    </source>
</evidence>
<evidence type="ECO:0000313" key="3">
    <source>
        <dbReference type="Proteomes" id="UP001501563"/>
    </source>
</evidence>
<keyword evidence="1" id="KW-1133">Transmembrane helix</keyword>
<dbReference type="EMBL" id="BAAAZA010000006">
    <property type="protein sequence ID" value="GAA3860059.1"/>
    <property type="molecule type" value="Genomic_DNA"/>
</dbReference>
<evidence type="ECO:0000313" key="2">
    <source>
        <dbReference type="EMBL" id="GAA3860059.1"/>
    </source>
</evidence>
<proteinExistence type="predicted"/>
<dbReference type="Proteomes" id="UP001501563">
    <property type="component" value="Unassembled WGS sequence"/>
</dbReference>
<sequence>MRMRRDVRRWLWGLWFACLAFSIWFLVEVVMLFLEAESW</sequence>
<protein>
    <recommendedName>
        <fullName evidence="4">Integral membrane protein</fullName>
    </recommendedName>
</protein>
<name>A0ABP7JZC7_9ACTN</name>
<reference evidence="3" key="1">
    <citation type="journal article" date="2019" name="Int. J. Syst. Evol. Microbiol.">
        <title>The Global Catalogue of Microorganisms (GCM) 10K type strain sequencing project: providing services to taxonomists for standard genome sequencing and annotation.</title>
        <authorList>
            <consortium name="The Broad Institute Genomics Platform"/>
            <consortium name="The Broad Institute Genome Sequencing Center for Infectious Disease"/>
            <person name="Wu L."/>
            <person name="Ma J."/>
        </authorList>
    </citation>
    <scope>NUCLEOTIDE SEQUENCE [LARGE SCALE GENOMIC DNA]</scope>
    <source>
        <strain evidence="3">JCM 16578</strain>
    </source>
</reference>
<feature type="transmembrane region" description="Helical" evidence="1">
    <location>
        <begin position="12"/>
        <end position="34"/>
    </location>
</feature>
<keyword evidence="1" id="KW-0812">Transmembrane</keyword>